<evidence type="ECO:0000256" key="8">
    <source>
        <dbReference type="ARBA" id="ARBA00022984"/>
    </source>
</evidence>
<dbReference type="InterPro" id="IPR005761">
    <property type="entry name" value="UDP-N-AcMur-Glu-dNH2Pim_ligase"/>
</dbReference>
<feature type="domain" description="Mur ligase C-terminal" evidence="11">
    <location>
        <begin position="347"/>
        <end position="474"/>
    </location>
</feature>
<reference evidence="13 14" key="1">
    <citation type="submission" date="2013-03" db="EMBL/GenBank/DDBJ databases">
        <title>The Genome Sequence of Enterococcus columbae ATCC_51263 (PacBio/Illumina hybrid assembly).</title>
        <authorList>
            <consortium name="The Broad Institute Genomics Platform"/>
            <consortium name="The Broad Institute Genome Sequencing Center for Infectious Disease"/>
            <person name="Earl A."/>
            <person name="Russ C."/>
            <person name="Gilmore M."/>
            <person name="Surin D."/>
            <person name="Walker B."/>
            <person name="Young S."/>
            <person name="Zeng Q."/>
            <person name="Gargeya S."/>
            <person name="Fitzgerald M."/>
            <person name="Haas B."/>
            <person name="Abouelleil A."/>
            <person name="Allen A.W."/>
            <person name="Alvarado L."/>
            <person name="Arachchi H.M."/>
            <person name="Berlin A.M."/>
            <person name="Chapman S.B."/>
            <person name="Gainer-Dewar J."/>
            <person name="Goldberg J."/>
            <person name="Griggs A."/>
            <person name="Gujja S."/>
            <person name="Hansen M."/>
            <person name="Howarth C."/>
            <person name="Imamovic A."/>
            <person name="Ireland A."/>
            <person name="Larimer J."/>
            <person name="McCowan C."/>
            <person name="Murphy C."/>
            <person name="Pearson M."/>
            <person name="Poon T.W."/>
            <person name="Priest M."/>
            <person name="Roberts A."/>
            <person name="Saif S."/>
            <person name="Shea T."/>
            <person name="Sisk P."/>
            <person name="Sykes S."/>
            <person name="Wortman J."/>
            <person name="Nusbaum C."/>
            <person name="Birren B."/>
        </authorList>
    </citation>
    <scope>NUCLEOTIDE SEQUENCE [LARGE SCALE GENOMIC DNA]</scope>
    <source>
        <strain evidence="13 14">ATCC 51263</strain>
    </source>
</reference>
<dbReference type="SUPFAM" id="SSF53623">
    <property type="entry name" value="MurD-like peptide ligases, catalytic domain"/>
    <property type="match status" value="1"/>
</dbReference>
<dbReference type="PANTHER" id="PTHR23135:SF4">
    <property type="entry name" value="UDP-N-ACETYLMURAMOYL-L-ALANYL-D-GLUTAMATE--2,6-DIAMINOPIMELATE LIGASE MURE HOMOLOG, CHLOROPLASTIC"/>
    <property type="match status" value="1"/>
</dbReference>
<organism evidence="13 14">
    <name type="scientific">Enterococcus columbae DSM 7374 = ATCC 51263</name>
    <dbReference type="NCBI Taxonomy" id="1121865"/>
    <lineage>
        <taxon>Bacteria</taxon>
        <taxon>Bacillati</taxon>
        <taxon>Bacillota</taxon>
        <taxon>Bacilli</taxon>
        <taxon>Lactobacillales</taxon>
        <taxon>Enterococcaceae</taxon>
        <taxon>Enterococcus</taxon>
    </lineage>
</organism>
<dbReference type="Gene3D" id="3.90.190.20">
    <property type="entry name" value="Mur ligase, C-terminal domain"/>
    <property type="match status" value="1"/>
</dbReference>
<protein>
    <recommendedName>
        <fullName evidence="15">UDP-N-acetylmuramyl-tripeptide synthetase</fullName>
    </recommendedName>
</protein>
<evidence type="ECO:0000256" key="9">
    <source>
        <dbReference type="ARBA" id="ARBA00023316"/>
    </source>
</evidence>
<evidence type="ECO:0000256" key="6">
    <source>
        <dbReference type="ARBA" id="ARBA00022840"/>
    </source>
</evidence>
<dbReference type="eggNOG" id="COG0769">
    <property type="taxonomic scope" value="Bacteria"/>
</dbReference>
<evidence type="ECO:0000256" key="10">
    <source>
        <dbReference type="RuleBase" id="RU004135"/>
    </source>
</evidence>
<comment type="pathway">
    <text evidence="1 10">Cell wall biogenesis; peptidoglycan biosynthesis.</text>
</comment>
<keyword evidence="14" id="KW-1185">Reference proteome</keyword>
<dbReference type="GO" id="GO:0004326">
    <property type="term" value="F:tetrahydrofolylpolyglutamate synthase activity"/>
    <property type="evidence" value="ECO:0007669"/>
    <property type="project" value="InterPro"/>
</dbReference>
<dbReference type="GO" id="GO:0009252">
    <property type="term" value="P:peptidoglycan biosynthetic process"/>
    <property type="evidence" value="ECO:0007669"/>
    <property type="project" value="UniProtKB-UniPathway"/>
</dbReference>
<evidence type="ECO:0000313" key="13">
    <source>
        <dbReference type="EMBL" id="EOW83807.1"/>
    </source>
</evidence>
<dbReference type="RefSeq" id="WP_016184479.1">
    <property type="nucleotide sequence ID" value="NZ_JXKI01000008.1"/>
</dbReference>
<keyword evidence="7 10" id="KW-0133">Cell shape</keyword>
<dbReference type="Proteomes" id="UP000014113">
    <property type="component" value="Unassembled WGS sequence"/>
</dbReference>
<dbReference type="InterPro" id="IPR018109">
    <property type="entry name" value="Folylpolyglutamate_synth_CS"/>
</dbReference>
<name>S1N4B5_9ENTE</name>
<sequence length="502" mass="56121">MTYHISLAEIHQLLLENHLLKELIVDKNWYYTYPETLPTKEFTQLSYDSRVADGQTLFFCKGLNFKAEFLAQATTLGVQAYVSEVYYEENTAIAFIVTDIRAAMAILAQHFYQYPQDRLVKIAITGTKGKTTTAYFTHQLLSAALGERVALFSSEETILDGKTRQSSSLSTPEALVLYEQMAKAVENNVTHLVMEVSSQAYKTKRVYGLTFEVGIFLNIGHDHISPIEHPTFEDYLYCKRQLIMHSQQMIVHQDIPYFDLLAQTCQQAQVAMLTFGVKQGDYRITGNSQHSFQLQRQQTSTIESFELALLGTFNFDNATAALLAARSVCPIDTLTAQKALKQTVVPGRMNLFHLPNGAVVLVDYAHNYLSLQAVSQCARQLRPSGQLIIVTGSAGGKALSRRPDIGRALTEFADIAILTADDPNFEEVSDIIAEIKAVMPANQIVYEIEDRHEAITKALSLANSEDVVILAGKGNEQTMKIKGKAVPYQSDIQFVQHWQQKG</sequence>
<evidence type="ECO:0000256" key="1">
    <source>
        <dbReference type="ARBA" id="ARBA00004752"/>
    </source>
</evidence>
<dbReference type="Gene3D" id="3.40.1190.10">
    <property type="entry name" value="Mur-like, catalytic domain"/>
    <property type="match status" value="1"/>
</dbReference>
<evidence type="ECO:0000259" key="12">
    <source>
        <dbReference type="Pfam" id="PF08245"/>
    </source>
</evidence>
<evidence type="ECO:0000256" key="5">
    <source>
        <dbReference type="ARBA" id="ARBA00022741"/>
    </source>
</evidence>
<feature type="domain" description="Mur ligase central" evidence="12">
    <location>
        <begin position="124"/>
        <end position="325"/>
    </location>
</feature>
<dbReference type="STRING" id="1121865.OMW_02398"/>
<dbReference type="InterPro" id="IPR036565">
    <property type="entry name" value="Mur-like_cat_sf"/>
</dbReference>
<dbReference type="GO" id="GO:0005737">
    <property type="term" value="C:cytoplasm"/>
    <property type="evidence" value="ECO:0007669"/>
    <property type="project" value="UniProtKB-SubCell"/>
</dbReference>
<dbReference type="GO" id="GO:0051301">
    <property type="term" value="P:cell division"/>
    <property type="evidence" value="ECO:0007669"/>
    <property type="project" value="UniProtKB-KW"/>
</dbReference>
<dbReference type="NCBIfam" id="TIGR01085">
    <property type="entry name" value="murE"/>
    <property type="match status" value="1"/>
</dbReference>
<comment type="similarity">
    <text evidence="2">Belongs to the MurCDEF family. MurE subfamily.</text>
</comment>
<dbReference type="PATRIC" id="fig|1121865.3.peg.2333"/>
<dbReference type="InterPro" id="IPR035911">
    <property type="entry name" value="MurE/MurF_N"/>
</dbReference>
<accession>S1N4B5</accession>
<comment type="subcellular location">
    <subcellularLocation>
        <location evidence="10">Cytoplasm</location>
    </subcellularLocation>
</comment>
<keyword evidence="10" id="KW-0131">Cell cycle</keyword>
<evidence type="ECO:0008006" key="15">
    <source>
        <dbReference type="Google" id="ProtNLM"/>
    </source>
</evidence>
<gene>
    <name evidence="13" type="ORF">I568_01609</name>
</gene>
<dbReference type="GO" id="GO:0071555">
    <property type="term" value="P:cell wall organization"/>
    <property type="evidence" value="ECO:0007669"/>
    <property type="project" value="UniProtKB-KW"/>
</dbReference>
<dbReference type="InterPro" id="IPR036615">
    <property type="entry name" value="Mur_ligase_C_dom_sf"/>
</dbReference>
<dbReference type="SUPFAM" id="SSF63418">
    <property type="entry name" value="MurE/MurF N-terminal domain"/>
    <property type="match status" value="1"/>
</dbReference>
<dbReference type="GO" id="GO:0008360">
    <property type="term" value="P:regulation of cell shape"/>
    <property type="evidence" value="ECO:0007669"/>
    <property type="project" value="UniProtKB-KW"/>
</dbReference>
<keyword evidence="9 10" id="KW-0961">Cell wall biogenesis/degradation</keyword>
<evidence type="ECO:0000313" key="14">
    <source>
        <dbReference type="Proteomes" id="UP000014113"/>
    </source>
</evidence>
<keyword evidence="10" id="KW-0132">Cell division</keyword>
<keyword evidence="6" id="KW-0067">ATP-binding</keyword>
<keyword evidence="4" id="KW-0436">Ligase</keyword>
<keyword evidence="5" id="KW-0547">Nucleotide-binding</keyword>
<evidence type="ECO:0000259" key="11">
    <source>
        <dbReference type="Pfam" id="PF02875"/>
    </source>
</evidence>
<proteinExistence type="inferred from homology"/>
<keyword evidence="3" id="KW-0963">Cytoplasm</keyword>
<dbReference type="UniPathway" id="UPA00219"/>
<keyword evidence="8 10" id="KW-0573">Peptidoglycan synthesis</keyword>
<comment type="caution">
    <text evidence="13">The sequence shown here is derived from an EMBL/GenBank/DDBJ whole genome shotgun (WGS) entry which is preliminary data.</text>
</comment>
<evidence type="ECO:0000256" key="4">
    <source>
        <dbReference type="ARBA" id="ARBA00022598"/>
    </source>
</evidence>
<dbReference type="PANTHER" id="PTHR23135">
    <property type="entry name" value="MUR LIGASE FAMILY MEMBER"/>
    <property type="match status" value="1"/>
</dbReference>
<evidence type="ECO:0000256" key="7">
    <source>
        <dbReference type="ARBA" id="ARBA00022960"/>
    </source>
</evidence>
<dbReference type="Pfam" id="PF02875">
    <property type="entry name" value="Mur_ligase_C"/>
    <property type="match status" value="1"/>
</dbReference>
<dbReference type="EMBL" id="ASWJ01000007">
    <property type="protein sequence ID" value="EOW83807.1"/>
    <property type="molecule type" value="Genomic_DNA"/>
</dbReference>
<dbReference type="PROSITE" id="PS01011">
    <property type="entry name" value="FOLYLPOLYGLU_SYNT_1"/>
    <property type="match status" value="1"/>
</dbReference>
<dbReference type="OrthoDB" id="9800958at2"/>
<dbReference type="SUPFAM" id="SSF53244">
    <property type="entry name" value="MurD-like peptide ligases, peptide-binding domain"/>
    <property type="match status" value="1"/>
</dbReference>
<evidence type="ECO:0000256" key="3">
    <source>
        <dbReference type="ARBA" id="ARBA00022490"/>
    </source>
</evidence>
<dbReference type="GO" id="GO:0005524">
    <property type="term" value="F:ATP binding"/>
    <property type="evidence" value="ECO:0007669"/>
    <property type="project" value="UniProtKB-KW"/>
</dbReference>
<dbReference type="AlphaFoldDB" id="S1N4B5"/>
<dbReference type="Pfam" id="PF08245">
    <property type="entry name" value="Mur_ligase_M"/>
    <property type="match status" value="1"/>
</dbReference>
<dbReference type="InterPro" id="IPR004101">
    <property type="entry name" value="Mur_ligase_C"/>
</dbReference>
<evidence type="ECO:0000256" key="2">
    <source>
        <dbReference type="ARBA" id="ARBA00005898"/>
    </source>
</evidence>
<dbReference type="Gene3D" id="3.40.1390.10">
    <property type="entry name" value="MurE/MurF, N-terminal domain"/>
    <property type="match status" value="1"/>
</dbReference>
<dbReference type="InterPro" id="IPR013221">
    <property type="entry name" value="Mur_ligase_cen"/>
</dbReference>